<dbReference type="AlphaFoldDB" id="A0A4Y2FUU1"/>
<evidence type="ECO:0000256" key="1">
    <source>
        <dbReference type="SAM" id="MobiDB-lite"/>
    </source>
</evidence>
<accession>A0A4Y2FUU1</accession>
<reference evidence="2 3" key="1">
    <citation type="journal article" date="2019" name="Sci. Rep.">
        <title>Orb-weaving spider Araneus ventricosus genome elucidates the spidroin gene catalogue.</title>
        <authorList>
            <person name="Kono N."/>
            <person name="Nakamura H."/>
            <person name="Ohtoshi R."/>
            <person name="Moran D.A.P."/>
            <person name="Shinohara A."/>
            <person name="Yoshida Y."/>
            <person name="Fujiwara M."/>
            <person name="Mori M."/>
            <person name="Tomita M."/>
            <person name="Arakawa K."/>
        </authorList>
    </citation>
    <scope>NUCLEOTIDE SEQUENCE [LARGE SCALE GENOMIC DNA]</scope>
</reference>
<protein>
    <submittedName>
        <fullName evidence="2">Uncharacterized protein</fullName>
    </submittedName>
</protein>
<gene>
    <name evidence="2" type="ORF">AVEN_94522_1</name>
</gene>
<dbReference type="Proteomes" id="UP000499080">
    <property type="component" value="Unassembled WGS sequence"/>
</dbReference>
<evidence type="ECO:0000313" key="2">
    <source>
        <dbReference type="EMBL" id="GBM44921.1"/>
    </source>
</evidence>
<feature type="compositionally biased region" description="Basic and acidic residues" evidence="1">
    <location>
        <begin position="25"/>
        <end position="42"/>
    </location>
</feature>
<evidence type="ECO:0000313" key="3">
    <source>
        <dbReference type="Proteomes" id="UP000499080"/>
    </source>
</evidence>
<dbReference type="EMBL" id="BGPR01001082">
    <property type="protein sequence ID" value="GBM44921.1"/>
    <property type="molecule type" value="Genomic_DNA"/>
</dbReference>
<sequence length="86" mass="9617">MRACETPEQYDAHVEQSRLGMSASRDIETPEVQRDPLEEDRHRRAASRANETTEEREACAKTVAKFVAKIRGPDVVAVGNLIVLPL</sequence>
<dbReference type="OrthoDB" id="8040188at2759"/>
<proteinExistence type="predicted"/>
<comment type="caution">
    <text evidence="2">The sequence shown here is derived from an EMBL/GenBank/DDBJ whole genome shotgun (WGS) entry which is preliminary data.</text>
</comment>
<feature type="region of interest" description="Disordered" evidence="1">
    <location>
        <begin position="1"/>
        <end position="57"/>
    </location>
</feature>
<organism evidence="2 3">
    <name type="scientific">Araneus ventricosus</name>
    <name type="common">Orbweaver spider</name>
    <name type="synonym">Epeira ventricosa</name>
    <dbReference type="NCBI Taxonomy" id="182803"/>
    <lineage>
        <taxon>Eukaryota</taxon>
        <taxon>Metazoa</taxon>
        <taxon>Ecdysozoa</taxon>
        <taxon>Arthropoda</taxon>
        <taxon>Chelicerata</taxon>
        <taxon>Arachnida</taxon>
        <taxon>Araneae</taxon>
        <taxon>Araneomorphae</taxon>
        <taxon>Entelegynae</taxon>
        <taxon>Araneoidea</taxon>
        <taxon>Araneidae</taxon>
        <taxon>Araneus</taxon>
    </lineage>
</organism>
<name>A0A4Y2FUU1_ARAVE</name>
<keyword evidence="3" id="KW-1185">Reference proteome</keyword>